<evidence type="ECO:0000256" key="3">
    <source>
        <dbReference type="ARBA" id="ARBA00023027"/>
    </source>
</evidence>
<dbReference type="Proteomes" id="UP000644140">
    <property type="component" value="Chromosome"/>
</dbReference>
<dbReference type="PANTHER" id="PTHR43761">
    <property type="entry name" value="D-ISOMER SPECIFIC 2-HYDROXYACID DEHYDROGENASE FAMILY PROTEIN (AFU_ORTHOLOGUE AFUA_1G13630)"/>
    <property type="match status" value="1"/>
</dbReference>
<evidence type="ECO:0000313" key="5">
    <source>
        <dbReference type="EMBL" id="UUN97767.1"/>
    </source>
</evidence>
<dbReference type="CDD" id="cd05299">
    <property type="entry name" value="CtBP_dh"/>
    <property type="match status" value="1"/>
</dbReference>
<accession>A0A8I1ABH6</accession>
<dbReference type="InterPro" id="IPR006139">
    <property type="entry name" value="D-isomer_2_OHA_DH_cat_dom"/>
</dbReference>
<dbReference type="Gene3D" id="3.40.50.720">
    <property type="entry name" value="NAD(P)-binding Rossmann-like Domain"/>
    <property type="match status" value="2"/>
</dbReference>
<evidence type="ECO:0000256" key="2">
    <source>
        <dbReference type="ARBA" id="ARBA00023002"/>
    </source>
</evidence>
<dbReference type="InterPro" id="IPR006140">
    <property type="entry name" value="D-isomer_DH_NAD-bd"/>
</dbReference>
<dbReference type="RefSeq" id="WP_009585126.1">
    <property type="nucleotide sequence ID" value="NZ_BKMM01000014.1"/>
</dbReference>
<dbReference type="EMBL" id="CP092085">
    <property type="protein sequence ID" value="UUN97767.1"/>
    <property type="molecule type" value="Genomic_DNA"/>
</dbReference>
<reference evidence="5" key="1">
    <citation type="submission" date="2022-02" db="EMBL/GenBank/DDBJ databases">
        <title>Characterization of Tn125 harboring carbapenem-resistant Acinetobacter bereziniae clinical isolates.</title>
        <authorList>
            <person name="Wong N.-K."/>
            <person name="Pan Q."/>
        </authorList>
    </citation>
    <scope>NUCLEOTIDE SEQUENCE</scope>
    <source>
        <strain evidence="5">GD03393</strain>
    </source>
</reference>
<evidence type="ECO:0000313" key="6">
    <source>
        <dbReference type="Proteomes" id="UP000644140"/>
    </source>
</evidence>
<comment type="similarity">
    <text evidence="1 4">Belongs to the D-isomer specific 2-hydroxyacid dehydrogenase family.</text>
</comment>
<dbReference type="Pfam" id="PF02826">
    <property type="entry name" value="2-Hacid_dh_C"/>
    <property type="match status" value="1"/>
</dbReference>
<gene>
    <name evidence="5" type="ORF">I9054_021050</name>
</gene>
<dbReference type="GO" id="GO:0016616">
    <property type="term" value="F:oxidoreductase activity, acting on the CH-OH group of donors, NAD or NADP as acceptor"/>
    <property type="evidence" value="ECO:0007669"/>
    <property type="project" value="InterPro"/>
</dbReference>
<dbReference type="InterPro" id="IPR036291">
    <property type="entry name" value="NAD(P)-bd_dom_sf"/>
</dbReference>
<evidence type="ECO:0000256" key="1">
    <source>
        <dbReference type="ARBA" id="ARBA00005854"/>
    </source>
</evidence>
<sequence>MARIAITDTGGLDFTPGIAVLDAAGHDTILLHEGEGLLTHLADLEGLIVSFCRIDASVIAAAPLLKVIVTTTTGLDQIDMHAAKAAGIAVFSLPSPATEEVATHALAGILTLLREIPAAREASKCWDFKKIPAPPRISELTLAVYGMGRIARELVTLALPLFGRVVAYDPYIPTEAWPITVGRVDSLNDLFQIADVLTLHAPATLENHHIVNTRTIELMPHGASIINVARGELVDTQALIAAVQSGRLRGAFLDVVDPEPPEADDPVLHEPRIVVTPHSAFFSKETELAYVMLAVENLQQIFE</sequence>
<protein>
    <submittedName>
        <fullName evidence="5">C-terminal binding protein</fullName>
    </submittedName>
</protein>
<dbReference type="InterPro" id="IPR029753">
    <property type="entry name" value="D-isomer_DH_CS"/>
</dbReference>
<dbReference type="GO" id="GO:0003714">
    <property type="term" value="F:transcription corepressor activity"/>
    <property type="evidence" value="ECO:0007669"/>
    <property type="project" value="InterPro"/>
</dbReference>
<keyword evidence="2 4" id="KW-0560">Oxidoreductase</keyword>
<dbReference type="Pfam" id="PF00389">
    <property type="entry name" value="2-Hacid_dh"/>
    <property type="match status" value="1"/>
</dbReference>
<organism evidence="5 6">
    <name type="scientific">Acinetobacter bereziniae</name>
    <name type="common">Acinetobacter genomosp. 10</name>
    <dbReference type="NCBI Taxonomy" id="106648"/>
    <lineage>
        <taxon>Bacteria</taxon>
        <taxon>Pseudomonadati</taxon>
        <taxon>Pseudomonadota</taxon>
        <taxon>Gammaproteobacteria</taxon>
        <taxon>Moraxellales</taxon>
        <taxon>Moraxellaceae</taxon>
        <taxon>Acinetobacter</taxon>
    </lineage>
</organism>
<name>A0A8I1ABH6_ACIBZ</name>
<evidence type="ECO:0000256" key="4">
    <source>
        <dbReference type="RuleBase" id="RU003719"/>
    </source>
</evidence>
<dbReference type="AlphaFoldDB" id="A0A8I1ABH6"/>
<dbReference type="SUPFAM" id="SSF51735">
    <property type="entry name" value="NAD(P)-binding Rossmann-fold domains"/>
    <property type="match status" value="1"/>
</dbReference>
<dbReference type="PROSITE" id="PS00670">
    <property type="entry name" value="D_2_HYDROXYACID_DH_2"/>
    <property type="match status" value="1"/>
</dbReference>
<keyword evidence="3" id="KW-0520">NAD</keyword>
<dbReference type="SUPFAM" id="SSF52283">
    <property type="entry name" value="Formate/glycerate dehydrogenase catalytic domain-like"/>
    <property type="match status" value="1"/>
</dbReference>
<dbReference type="GO" id="GO:0051287">
    <property type="term" value="F:NAD binding"/>
    <property type="evidence" value="ECO:0007669"/>
    <property type="project" value="InterPro"/>
</dbReference>
<dbReference type="InterPro" id="IPR043322">
    <property type="entry name" value="CtBP"/>
</dbReference>
<dbReference type="PANTHER" id="PTHR43761:SF1">
    <property type="entry name" value="D-ISOMER SPECIFIC 2-HYDROXYACID DEHYDROGENASE CATALYTIC DOMAIN-CONTAINING PROTEIN-RELATED"/>
    <property type="match status" value="1"/>
</dbReference>
<proteinExistence type="inferred from homology"/>
<dbReference type="InterPro" id="IPR050418">
    <property type="entry name" value="D-iso_2-hydroxyacid_DH_PdxB"/>
</dbReference>